<dbReference type="GO" id="GO:0016020">
    <property type="term" value="C:membrane"/>
    <property type="evidence" value="ECO:0007669"/>
    <property type="project" value="UniProtKB-SubCell"/>
</dbReference>
<evidence type="ECO:0000256" key="6">
    <source>
        <dbReference type="SAM" id="Phobius"/>
    </source>
</evidence>
<feature type="transmembrane region" description="Helical" evidence="6">
    <location>
        <begin position="83"/>
        <end position="103"/>
    </location>
</feature>
<feature type="transmembrane region" description="Helical" evidence="6">
    <location>
        <begin position="195"/>
        <end position="212"/>
    </location>
</feature>
<dbReference type="InterPro" id="IPR004254">
    <property type="entry name" value="AdipoR/HlyIII-related"/>
</dbReference>
<dbReference type="RefSeq" id="WP_115517551.1">
    <property type="nucleotide sequence ID" value="NZ_QRGO01000001.1"/>
</dbReference>
<feature type="transmembrane region" description="Helical" evidence="6">
    <location>
        <begin position="109"/>
        <end position="129"/>
    </location>
</feature>
<proteinExistence type="predicted"/>
<comment type="caution">
    <text evidence="7">The sequence shown here is derived from an EMBL/GenBank/DDBJ whole genome shotgun (WGS) entry which is preliminary data.</text>
</comment>
<dbReference type="Pfam" id="PF03006">
    <property type="entry name" value="HlyIII"/>
    <property type="match status" value="1"/>
</dbReference>
<dbReference type="PANTHER" id="PTHR20855:SF3">
    <property type="entry name" value="LD03007P"/>
    <property type="match status" value="1"/>
</dbReference>
<keyword evidence="3 6" id="KW-1133">Transmembrane helix</keyword>
<evidence type="ECO:0000256" key="4">
    <source>
        <dbReference type="ARBA" id="ARBA00023136"/>
    </source>
</evidence>
<sequence length="213" mass="22830">MTTPIAWNYDRAETIADAVVHALGIALAIAGAAVLLVIAVHHANVSQFAAITIYLCGLMAMIGFSAAYNLWPLTPVKWWLRRLDHSAIYLLIAATYTAFVLPMGGEAPVAILIVQWVCAIAGIALKLLFPGRFDRLSIALYLLMGWSGLFVIGPMAAALGPLTLALIAAGGILYSVGVIFHVWRSLRFQNAIWHSFVLSAALCHYGAVLTSVA</sequence>
<reference evidence="8" key="1">
    <citation type="submission" date="2018-08" db="EMBL/GenBank/DDBJ databases">
        <authorList>
            <person name="Kim S.-J."/>
            <person name="Jung G.-Y."/>
        </authorList>
    </citation>
    <scope>NUCLEOTIDE SEQUENCE [LARGE SCALE GENOMIC DNA]</scope>
    <source>
        <strain evidence="8">GY_H</strain>
    </source>
</reference>
<gene>
    <name evidence="7" type="ORF">DXH78_13660</name>
</gene>
<evidence type="ECO:0000313" key="7">
    <source>
        <dbReference type="EMBL" id="RDV05527.1"/>
    </source>
</evidence>
<name>A0A371BDD6_9BRAD</name>
<dbReference type="GO" id="GO:0046872">
    <property type="term" value="F:metal ion binding"/>
    <property type="evidence" value="ECO:0007669"/>
    <property type="project" value="UniProtKB-KW"/>
</dbReference>
<feature type="transmembrane region" description="Helical" evidence="6">
    <location>
        <begin position="162"/>
        <end position="183"/>
    </location>
</feature>
<feature type="transmembrane region" description="Helical" evidence="6">
    <location>
        <begin position="20"/>
        <end position="42"/>
    </location>
</feature>
<comment type="subcellular location">
    <subcellularLocation>
        <location evidence="1">Membrane</location>
        <topology evidence="1">Multi-pass membrane protein</topology>
    </subcellularLocation>
</comment>
<dbReference type="AlphaFoldDB" id="A0A371BDD6"/>
<feature type="binding site" evidence="5">
    <location>
        <position position="194"/>
    </location>
    <ligand>
        <name>Zn(2+)</name>
        <dbReference type="ChEBI" id="CHEBI:29105"/>
    </ligand>
</feature>
<accession>A0A371BDD6</accession>
<keyword evidence="8" id="KW-1185">Reference proteome</keyword>
<dbReference type="Proteomes" id="UP000263993">
    <property type="component" value="Unassembled WGS sequence"/>
</dbReference>
<keyword evidence="5" id="KW-0479">Metal-binding</keyword>
<feature type="transmembrane region" description="Helical" evidence="6">
    <location>
        <begin position="48"/>
        <end position="71"/>
    </location>
</feature>
<keyword evidence="4 6" id="KW-0472">Membrane</keyword>
<dbReference type="PANTHER" id="PTHR20855">
    <property type="entry name" value="ADIPOR/PROGESTIN RECEPTOR-RELATED"/>
    <property type="match status" value="1"/>
</dbReference>
<feature type="transmembrane region" description="Helical" evidence="6">
    <location>
        <begin position="136"/>
        <end position="156"/>
    </location>
</feature>
<protein>
    <submittedName>
        <fullName evidence="7">Hemolysin III family protein</fullName>
    </submittedName>
</protein>
<organism evidence="7 8">
    <name type="scientific">Undibacter mobilis</name>
    <dbReference type="NCBI Taxonomy" id="2292256"/>
    <lineage>
        <taxon>Bacteria</taxon>
        <taxon>Pseudomonadati</taxon>
        <taxon>Pseudomonadota</taxon>
        <taxon>Alphaproteobacteria</taxon>
        <taxon>Hyphomicrobiales</taxon>
        <taxon>Nitrobacteraceae</taxon>
        <taxon>Undibacter</taxon>
    </lineage>
</organism>
<dbReference type="EMBL" id="QRGO01000001">
    <property type="protein sequence ID" value="RDV05527.1"/>
    <property type="molecule type" value="Genomic_DNA"/>
</dbReference>
<keyword evidence="2 6" id="KW-0812">Transmembrane</keyword>
<keyword evidence="5" id="KW-0862">Zinc</keyword>
<evidence type="ECO:0000256" key="2">
    <source>
        <dbReference type="ARBA" id="ARBA00022692"/>
    </source>
</evidence>
<evidence type="ECO:0000256" key="5">
    <source>
        <dbReference type="PIRSR" id="PIRSR604254-1"/>
    </source>
</evidence>
<evidence type="ECO:0000256" key="3">
    <source>
        <dbReference type="ARBA" id="ARBA00022989"/>
    </source>
</evidence>
<evidence type="ECO:0000256" key="1">
    <source>
        <dbReference type="ARBA" id="ARBA00004141"/>
    </source>
</evidence>
<dbReference type="OrthoDB" id="9813689at2"/>
<evidence type="ECO:0000313" key="8">
    <source>
        <dbReference type="Proteomes" id="UP000263993"/>
    </source>
</evidence>